<organism evidence="11 12">
    <name type="scientific">Buchnera aphidicola</name>
    <name type="common">Nipponaphis monzeni</name>
    <dbReference type="NCBI Taxonomy" id="2495405"/>
    <lineage>
        <taxon>Bacteria</taxon>
        <taxon>Pseudomonadati</taxon>
        <taxon>Pseudomonadota</taxon>
        <taxon>Gammaproteobacteria</taxon>
        <taxon>Enterobacterales</taxon>
        <taxon>Erwiniaceae</taxon>
        <taxon>Buchnera</taxon>
    </lineage>
</organism>
<evidence type="ECO:0000256" key="8">
    <source>
        <dbReference type="ARBA" id="ARBA00022932"/>
    </source>
</evidence>
<evidence type="ECO:0000256" key="5">
    <source>
        <dbReference type="ARBA" id="ARBA00022679"/>
    </source>
</evidence>
<dbReference type="GO" id="GO:0003887">
    <property type="term" value="F:DNA-directed DNA polymerase activity"/>
    <property type="evidence" value="ECO:0007669"/>
    <property type="project" value="UniProtKB-KW"/>
</dbReference>
<dbReference type="FunFam" id="1.10.10.1600:FF:000001">
    <property type="entry name" value="DNA polymerase III subunit alpha"/>
    <property type="match status" value="1"/>
</dbReference>
<dbReference type="CDD" id="cd04485">
    <property type="entry name" value="DnaE_OBF"/>
    <property type="match status" value="1"/>
</dbReference>
<dbReference type="AlphaFoldDB" id="A0A455TA45"/>
<dbReference type="InterPro" id="IPR004365">
    <property type="entry name" value="NA-bd_OB_tRNA"/>
</dbReference>
<protein>
    <recommendedName>
        <fullName evidence="3">DNA polymerase III subunit alpha</fullName>
        <ecNumber evidence="2">2.7.7.7</ecNumber>
    </recommendedName>
</protein>
<proteinExistence type="predicted"/>
<evidence type="ECO:0000313" key="12">
    <source>
        <dbReference type="Proteomes" id="UP000317544"/>
    </source>
</evidence>
<dbReference type="NCBIfam" id="NF004226">
    <property type="entry name" value="PRK05673.1"/>
    <property type="match status" value="1"/>
</dbReference>
<dbReference type="CDD" id="cd07433">
    <property type="entry name" value="PHP_PolIIIA_DnaE1"/>
    <property type="match status" value="1"/>
</dbReference>
<sequence length="1171" mass="134861">MMTPKFIHLKLHTEYSMVDGLSNPYDIIKAAEHLNMPAISVTDKNNLFGVLKFYNLAHKHGIKPILGVDFDLCSNNFQNQLTKITLLATDYVGYQNLIFLISKSYQNKKSHKKVFITKEWLSNYNNGLIVLLGGCYGEIGKNLICNDYKSSLENLFFYKKMFPKSYYLEITRTGRINEEIYLKRALKFALSNKIPLIATNDVCFIYQRDFKAHQIRIAINRGLNLNNLNTLDQYTNQQYLRSEQEMCELFKDVPQALKNSVEIAKRCNVILCFKKYFLPKFNTGTITAEKFLINESKYGLRRRLNKILLSNIQVQETYLKYKNRLLKELNIINKMGFSGYFLIIMEFVRWAKKNDIPVGPGRGSGAGSLVAYTLGITELDPIKFNLLFERFLNPERIDLPDFDIDFCMEGRDNVIEHIANLYGQEAVSQIITFGTMTAKSVIRDVGRVFGYPYGFINRISKLIPNDPGITLKSAFSNNLELINYYNEDQGVRSLINMAKKLEGVVRNVGKHAGGIIISPEKITNYLPLYYDEHSKNSLTQFDKTDIEKIGLVKFDILGLRTLTIIKWAVDSINSNNFFKKNELVNINSIDLNDINIFKYLNKANTIAIFQLESIGMRDLIKRLHPDTFEDLIALIALFRPGPLQSGMVDNFINRKHGKELICYPDSRWQHKLLKPILEPTYGIILYQEQVMQIAQVLSGFTLGKADILRRAMSKKDPIEMSKQRSIFVEGTLKLGINKQLSIKIFDLLEKFAGYGFNKSHSAAYALISYQTLWLKYYYPSAFMAAVMTSEIHNVDKIFILINECYTMNIKILPPDINKSVYNFIAIGNNCILYGMGAIKGIGKGTISSIINIRTKGKKFFDLFDLCVRMKSFNLTQKMIEKLIMSGACDCFNQNRYLLAKESKQIIQAVKQYLSVSIYKQSSLFGSLISQYNSVKFIKNVNYKQYLDKNKFLNEHKVLGLYLTGHPINQYLKELKYYTGGLRLNEINKMGTNKKIMVFGIISSVKFKLLKNSKKMAILLLDDNSNRLEIIIFGNLIDEKSFLLNIGTILIVVGHWVFDKFYRTIKIIASDIIDIETIREKFLSQVIINLHTNELNNNFYTIFKQILQKHNTGKVPIIIRYTTLDIQITLQLGNEWKIFPTNKLFNKLKLLVGANKIFLKLKKISKNLFFCK</sequence>
<dbReference type="Gene3D" id="3.20.20.140">
    <property type="entry name" value="Metal-dependent hydrolases"/>
    <property type="match status" value="1"/>
</dbReference>
<evidence type="ECO:0000256" key="9">
    <source>
        <dbReference type="ARBA" id="ARBA00049244"/>
    </source>
</evidence>
<dbReference type="Gene3D" id="1.10.150.870">
    <property type="match status" value="1"/>
</dbReference>
<dbReference type="GO" id="GO:0006260">
    <property type="term" value="P:DNA replication"/>
    <property type="evidence" value="ECO:0007669"/>
    <property type="project" value="UniProtKB-KW"/>
</dbReference>
<keyword evidence="8" id="KW-0239">DNA-directed DNA polymerase</keyword>
<dbReference type="PANTHER" id="PTHR32294:SF0">
    <property type="entry name" value="DNA POLYMERASE III SUBUNIT ALPHA"/>
    <property type="match status" value="1"/>
</dbReference>
<dbReference type="PANTHER" id="PTHR32294">
    <property type="entry name" value="DNA POLYMERASE III SUBUNIT ALPHA"/>
    <property type="match status" value="1"/>
</dbReference>
<dbReference type="EMBL" id="AP019379">
    <property type="protein sequence ID" value="BBI01202.1"/>
    <property type="molecule type" value="Genomic_DNA"/>
</dbReference>
<comment type="catalytic activity">
    <reaction evidence="9">
        <text>DNA(n) + a 2'-deoxyribonucleoside 5'-triphosphate = DNA(n+1) + diphosphate</text>
        <dbReference type="Rhea" id="RHEA:22508"/>
        <dbReference type="Rhea" id="RHEA-COMP:17339"/>
        <dbReference type="Rhea" id="RHEA-COMP:17340"/>
        <dbReference type="ChEBI" id="CHEBI:33019"/>
        <dbReference type="ChEBI" id="CHEBI:61560"/>
        <dbReference type="ChEBI" id="CHEBI:173112"/>
        <dbReference type="EC" id="2.7.7.7"/>
    </reaction>
</comment>
<dbReference type="GO" id="GO:0005737">
    <property type="term" value="C:cytoplasm"/>
    <property type="evidence" value="ECO:0007669"/>
    <property type="project" value="UniProtKB-SubCell"/>
</dbReference>
<evidence type="ECO:0000256" key="2">
    <source>
        <dbReference type="ARBA" id="ARBA00012417"/>
    </source>
</evidence>
<reference evidence="11 12" key="1">
    <citation type="journal article" date="2019" name="Proc. Natl. Acad. Sci. U.S.A.">
        <title>Exaggeration and cooption of innate immunity for social defense.</title>
        <authorList>
            <person name="Kutsukake M."/>
            <person name="Moriyama M."/>
            <person name="Shigenobu S."/>
            <person name="Meng X.-Y."/>
            <person name="Nikoh N."/>
            <person name="Noda C."/>
            <person name="Kobayashi S."/>
            <person name="Fukatsu T."/>
        </authorList>
    </citation>
    <scope>NUCLEOTIDE SEQUENCE [LARGE SCALE GENOMIC DNA]</scope>
    <source>
        <strain evidence="11 12">Nmo</strain>
    </source>
</reference>
<dbReference type="InterPro" id="IPR016195">
    <property type="entry name" value="Pol/histidinol_Pase-like"/>
</dbReference>
<dbReference type="Pfam" id="PF14579">
    <property type="entry name" value="HHH_6"/>
    <property type="match status" value="1"/>
</dbReference>
<dbReference type="Pfam" id="PF17657">
    <property type="entry name" value="DNA_pol3_finger"/>
    <property type="match status" value="1"/>
</dbReference>
<comment type="subcellular location">
    <subcellularLocation>
        <location evidence="1">Cytoplasm</location>
    </subcellularLocation>
</comment>
<dbReference type="Pfam" id="PF02811">
    <property type="entry name" value="PHP"/>
    <property type="match status" value="1"/>
</dbReference>
<evidence type="ECO:0000256" key="3">
    <source>
        <dbReference type="ARBA" id="ARBA00019114"/>
    </source>
</evidence>
<evidence type="ECO:0000313" key="11">
    <source>
        <dbReference type="EMBL" id="BBI01202.1"/>
    </source>
</evidence>
<dbReference type="InterPro" id="IPR012340">
    <property type="entry name" value="NA-bd_OB-fold"/>
</dbReference>
<dbReference type="InterPro" id="IPR003141">
    <property type="entry name" value="Pol/His_phosphatase_N"/>
</dbReference>
<evidence type="ECO:0000256" key="1">
    <source>
        <dbReference type="ARBA" id="ARBA00004496"/>
    </source>
</evidence>
<keyword evidence="5" id="KW-0808">Transferase</keyword>
<dbReference type="InterPro" id="IPR029460">
    <property type="entry name" value="DNAPol_HHH"/>
</dbReference>
<dbReference type="OrthoDB" id="9803237at2"/>
<dbReference type="RefSeq" id="WP_158344788.1">
    <property type="nucleotide sequence ID" value="NZ_AP019379.1"/>
</dbReference>
<dbReference type="InterPro" id="IPR004013">
    <property type="entry name" value="PHP_dom"/>
</dbReference>
<dbReference type="Gene3D" id="1.10.10.1600">
    <property type="entry name" value="Bacterial DNA polymerase III alpha subunit, thumb domain"/>
    <property type="match status" value="1"/>
</dbReference>
<dbReference type="Pfam" id="PF01336">
    <property type="entry name" value="tRNA_anti-codon"/>
    <property type="match status" value="1"/>
</dbReference>
<dbReference type="InterPro" id="IPR040982">
    <property type="entry name" value="DNA_pol3_finger"/>
</dbReference>
<feature type="domain" description="Polymerase/histidinol phosphatase N-terminal" evidence="10">
    <location>
        <begin position="7"/>
        <end position="74"/>
    </location>
</feature>
<dbReference type="NCBIfam" id="TIGR00594">
    <property type="entry name" value="polc"/>
    <property type="match status" value="1"/>
</dbReference>
<dbReference type="GO" id="GO:0008408">
    <property type="term" value="F:3'-5' exonuclease activity"/>
    <property type="evidence" value="ECO:0007669"/>
    <property type="project" value="InterPro"/>
</dbReference>
<evidence type="ECO:0000259" key="10">
    <source>
        <dbReference type="SMART" id="SM00481"/>
    </source>
</evidence>
<dbReference type="Pfam" id="PF20914">
    <property type="entry name" value="DNA_pol_IIIA_C"/>
    <property type="match status" value="1"/>
</dbReference>
<gene>
    <name evidence="11" type="primary">dnaE</name>
    <name evidence="11" type="ORF">BUCNMO_187</name>
</gene>
<dbReference type="InterPro" id="IPR048472">
    <property type="entry name" value="DNA_pol_IIIA_C"/>
</dbReference>
<keyword evidence="4" id="KW-0963">Cytoplasm</keyword>
<dbReference type="InterPro" id="IPR004805">
    <property type="entry name" value="DnaE2/DnaE/PolC"/>
</dbReference>
<evidence type="ECO:0000256" key="6">
    <source>
        <dbReference type="ARBA" id="ARBA00022695"/>
    </source>
</evidence>
<evidence type="ECO:0000256" key="7">
    <source>
        <dbReference type="ARBA" id="ARBA00022705"/>
    </source>
</evidence>
<dbReference type="InterPro" id="IPR011708">
    <property type="entry name" value="DNA_pol3_alpha_NTPase_dom"/>
</dbReference>
<dbReference type="EC" id="2.7.7.7" evidence="2"/>
<accession>A0A455TA45</accession>
<keyword evidence="12" id="KW-1185">Reference proteome</keyword>
<dbReference type="SUPFAM" id="SSF89550">
    <property type="entry name" value="PHP domain-like"/>
    <property type="match status" value="1"/>
</dbReference>
<dbReference type="InterPro" id="IPR041931">
    <property type="entry name" value="DNA_pol3_alpha_thumb_dom"/>
</dbReference>
<dbReference type="GO" id="GO:0003676">
    <property type="term" value="F:nucleic acid binding"/>
    <property type="evidence" value="ECO:0007669"/>
    <property type="project" value="InterPro"/>
</dbReference>
<dbReference type="InterPro" id="IPR049821">
    <property type="entry name" value="PolIIIA_DnaE1_PHP"/>
</dbReference>
<dbReference type="SMART" id="SM00481">
    <property type="entry name" value="POLIIIAc"/>
    <property type="match status" value="1"/>
</dbReference>
<keyword evidence="7" id="KW-0235">DNA replication</keyword>
<dbReference type="Pfam" id="PF07733">
    <property type="entry name" value="DNA_pol3_alpha"/>
    <property type="match status" value="1"/>
</dbReference>
<evidence type="ECO:0000256" key="4">
    <source>
        <dbReference type="ARBA" id="ARBA00022490"/>
    </source>
</evidence>
<keyword evidence="6" id="KW-0548">Nucleotidyltransferase</keyword>
<name>A0A455TA45_9GAMM</name>
<dbReference type="Proteomes" id="UP000317544">
    <property type="component" value="Chromosome"/>
</dbReference>
<dbReference type="Gene3D" id="2.40.50.140">
    <property type="entry name" value="Nucleic acid-binding proteins"/>
    <property type="match status" value="1"/>
</dbReference>